<dbReference type="GO" id="GO:0003254">
    <property type="term" value="P:regulation of membrane depolarization"/>
    <property type="evidence" value="ECO:0007669"/>
    <property type="project" value="TreeGrafter"/>
</dbReference>
<dbReference type="GO" id="GO:0098855">
    <property type="term" value="C:HCN channel complex"/>
    <property type="evidence" value="ECO:0007669"/>
    <property type="project" value="TreeGrafter"/>
</dbReference>
<dbReference type="Pfam" id="PF00520">
    <property type="entry name" value="Ion_trans"/>
    <property type="match status" value="1"/>
</dbReference>
<dbReference type="PANTHER" id="PTHR45689">
    <property type="entry name" value="I[[H]] CHANNEL, ISOFORM E"/>
    <property type="match status" value="1"/>
</dbReference>
<evidence type="ECO:0000256" key="1">
    <source>
        <dbReference type="ARBA" id="ARBA00004141"/>
    </source>
</evidence>
<dbReference type="GO" id="GO:0030424">
    <property type="term" value="C:axon"/>
    <property type="evidence" value="ECO:0007669"/>
    <property type="project" value="TreeGrafter"/>
</dbReference>
<dbReference type="Proteomes" id="UP000261420">
    <property type="component" value="Unplaced"/>
</dbReference>
<feature type="domain" description="Ion transport N-terminal" evidence="8">
    <location>
        <begin position="103"/>
        <end position="145"/>
    </location>
</feature>
<keyword evidence="3" id="KW-0407">Ion channel</keyword>
<proteinExistence type="predicted"/>
<dbReference type="GO" id="GO:0035725">
    <property type="term" value="P:sodium ion transmembrane transport"/>
    <property type="evidence" value="ECO:0007669"/>
    <property type="project" value="TreeGrafter"/>
</dbReference>
<feature type="domain" description="Ion transport" evidence="7">
    <location>
        <begin position="147"/>
        <end position="315"/>
    </location>
</feature>
<evidence type="ECO:0000259" key="8">
    <source>
        <dbReference type="Pfam" id="PF08412"/>
    </source>
</evidence>
<dbReference type="Pfam" id="PF08412">
    <property type="entry name" value="Ion_trans_N"/>
    <property type="match status" value="1"/>
</dbReference>
<evidence type="ECO:0000313" key="9">
    <source>
        <dbReference type="Ensembl" id="ENSSDUP00000023937.1"/>
    </source>
</evidence>
<reference evidence="9" key="1">
    <citation type="submission" date="2025-08" db="UniProtKB">
        <authorList>
            <consortium name="Ensembl"/>
        </authorList>
    </citation>
    <scope>IDENTIFICATION</scope>
</reference>
<keyword evidence="3" id="KW-0633">Potassium transport</keyword>
<accession>A0A3B4V058</accession>
<evidence type="ECO:0000256" key="5">
    <source>
        <dbReference type="ARBA" id="ARBA00023136"/>
    </source>
</evidence>
<feature type="region of interest" description="Disordered" evidence="6">
    <location>
        <begin position="1"/>
        <end position="94"/>
    </location>
</feature>
<evidence type="ECO:0000256" key="6">
    <source>
        <dbReference type="SAM" id="MobiDB-lite"/>
    </source>
</evidence>
<name>A0A3B4V058_SERDU</name>
<dbReference type="Gene3D" id="1.10.287.70">
    <property type="match status" value="1"/>
</dbReference>
<evidence type="ECO:0000259" key="7">
    <source>
        <dbReference type="Pfam" id="PF00520"/>
    </source>
</evidence>
<dbReference type="InterPro" id="IPR005821">
    <property type="entry name" value="Ion_trans_dom"/>
</dbReference>
<keyword evidence="3" id="KW-0630">Potassium</keyword>
<dbReference type="Ensembl" id="ENSSDUT00000024384.1">
    <property type="protein sequence ID" value="ENSSDUP00000023937.1"/>
    <property type="gene ID" value="ENSSDUG00000017410.1"/>
</dbReference>
<keyword evidence="4" id="KW-1133">Transmembrane helix</keyword>
<keyword evidence="3" id="KW-0813">Transport</keyword>
<evidence type="ECO:0000256" key="2">
    <source>
        <dbReference type="ARBA" id="ARBA00022692"/>
    </source>
</evidence>
<organism evidence="9 10">
    <name type="scientific">Seriola dumerili</name>
    <name type="common">Greater amberjack</name>
    <name type="synonym">Caranx dumerili</name>
    <dbReference type="NCBI Taxonomy" id="41447"/>
    <lineage>
        <taxon>Eukaryota</taxon>
        <taxon>Metazoa</taxon>
        <taxon>Chordata</taxon>
        <taxon>Craniata</taxon>
        <taxon>Vertebrata</taxon>
        <taxon>Euteleostomi</taxon>
        <taxon>Actinopterygii</taxon>
        <taxon>Neopterygii</taxon>
        <taxon>Teleostei</taxon>
        <taxon>Neoteleostei</taxon>
        <taxon>Acanthomorphata</taxon>
        <taxon>Carangaria</taxon>
        <taxon>Carangiformes</taxon>
        <taxon>Carangidae</taxon>
        <taxon>Seriola</taxon>
    </lineage>
</organism>
<dbReference type="OMA" id="RTHNDDY"/>
<protein>
    <submittedName>
        <fullName evidence="9">Hyperpolarization activated cyclic nucleotide-gated potassium channel 3</fullName>
    </submittedName>
</protein>
<dbReference type="AlphaFoldDB" id="A0A3B4V058"/>
<keyword evidence="2" id="KW-0812">Transmembrane</keyword>
<dbReference type="InterPro" id="IPR013621">
    <property type="entry name" value="Ion_trans_N"/>
</dbReference>
<dbReference type="GeneTree" id="ENSGT00940000154743"/>
<keyword evidence="3" id="KW-0631">Potassium channel</keyword>
<dbReference type="InterPro" id="IPR051413">
    <property type="entry name" value="K/Na_HCN_channel"/>
</dbReference>
<evidence type="ECO:0000256" key="3">
    <source>
        <dbReference type="ARBA" id="ARBA00022826"/>
    </source>
</evidence>
<keyword evidence="5" id="KW-0472">Membrane</keyword>
<evidence type="ECO:0000256" key="4">
    <source>
        <dbReference type="ARBA" id="ARBA00022989"/>
    </source>
</evidence>
<feature type="compositionally biased region" description="Acidic residues" evidence="6">
    <location>
        <begin position="69"/>
        <end position="90"/>
    </location>
</feature>
<dbReference type="GO" id="GO:0030425">
    <property type="term" value="C:dendrite"/>
    <property type="evidence" value="ECO:0007669"/>
    <property type="project" value="TreeGrafter"/>
</dbReference>
<keyword evidence="10" id="KW-1185">Reference proteome</keyword>
<reference evidence="9" key="2">
    <citation type="submission" date="2025-09" db="UniProtKB">
        <authorList>
            <consortium name="Ensembl"/>
        </authorList>
    </citation>
    <scope>IDENTIFICATION</scope>
</reference>
<keyword evidence="3" id="KW-0406">Ion transport</keyword>
<comment type="subcellular location">
    <subcellularLocation>
        <location evidence="1">Membrane</location>
        <topology evidence="1">Multi-pass membrane protein</topology>
    </subcellularLocation>
</comment>
<dbReference type="GO" id="GO:0005249">
    <property type="term" value="F:voltage-gated potassium channel activity"/>
    <property type="evidence" value="ECO:0007669"/>
    <property type="project" value="TreeGrafter"/>
</dbReference>
<evidence type="ECO:0000313" key="10">
    <source>
        <dbReference type="Proteomes" id="UP000261420"/>
    </source>
</evidence>
<feature type="compositionally biased region" description="Low complexity" evidence="6">
    <location>
        <begin position="20"/>
        <end position="35"/>
    </location>
</feature>
<dbReference type="SUPFAM" id="SSF81324">
    <property type="entry name" value="Voltage-gated potassium channels"/>
    <property type="match status" value="1"/>
</dbReference>
<dbReference type="PANTHER" id="PTHR45689:SF7">
    <property type="entry name" value="POTASSIUM_SODIUM HYPERPOLARIZATION-ACTIVATED CYCLIC NUCLEOTIDE-GATED CHANNEL 3"/>
    <property type="match status" value="1"/>
</dbReference>
<sequence>MDVQRGLSESPAPKLETPRYRSWSSLRFSRWKSSSQRATPPGTPSPKTEKRSDVNKTLFSLVKTHNDDYTADPDGLLDIDGEGEGGDDDPPQDHSTYFQKQFCSMLQPGVNKFSLRMFGSHQGVAAEQARVKSFGVWIIHPYSDFRFYWDIVMLLLMMSNLVILPWGITFFEDQNTMPWITFNVLSDTLFLMDLVFNFRTGILGEDSHIILDPKEIRMHYLRTWFAVDFISSIPVDYFFLIADLESRHESSDVYRTARALRIVRFTKILSLLRLLRLSRLIRYIHQWEEVKKKEGKHGNMCLETYITYMLLFFFSSTQLSRCQIFHMTYDLASAVVRIVNLIGMMLLLCHWDGCLTFMVPMLQDFPPDCWVSKNNMVVSSGSSKMKLNTNML</sequence>